<keyword evidence="2" id="KW-1185">Reference proteome</keyword>
<sequence>MDTEISFAEAMLRRGAALLEADAAAEAAQRADEAAMAGTGEPLERLARLLAHAAAAEAPLLVFSEGGSRPDLFDEAARQSAAPLTGRVGLLARARQAERAVMFEFDGTGPLTGNRIVAAILRPEERPDLLDAYIAVGRLRGTAAELTVVPAALRFDAAALARTLAMIGAAAERSVNAAGAALGHAASMVAMPGHEQGTAPAALLDLFWHGLTLSSVRARRDGLEGMPVQGSA</sequence>
<keyword evidence="1" id="KW-0614">Plasmid</keyword>
<proteinExistence type="predicted"/>
<name>A0A2S2CW70_9PROT</name>
<dbReference type="OrthoDB" id="7304509at2"/>
<dbReference type="AlphaFoldDB" id="A0A2S2CW70"/>
<reference evidence="2" key="1">
    <citation type="submission" date="2018-05" db="EMBL/GenBank/DDBJ databases">
        <title>Azospirillum thermophila sp. nov., a novel isolated from hot spring.</title>
        <authorList>
            <person name="Zhao Z."/>
        </authorList>
    </citation>
    <scope>NUCLEOTIDE SEQUENCE [LARGE SCALE GENOMIC DNA]</scope>
    <source>
        <strain evidence="2">CFH 70021</strain>
        <plasmid evidence="2">unnamed1</plasmid>
    </source>
</reference>
<dbReference type="KEGG" id="azz:DEW08_21750"/>
<gene>
    <name evidence="1" type="ORF">DEW08_21750</name>
</gene>
<dbReference type="Proteomes" id="UP000245629">
    <property type="component" value="Plasmid unnamed1"/>
</dbReference>
<dbReference type="EMBL" id="CP029356">
    <property type="protein sequence ID" value="AWK88716.1"/>
    <property type="molecule type" value="Genomic_DNA"/>
</dbReference>
<evidence type="ECO:0000313" key="1">
    <source>
        <dbReference type="EMBL" id="AWK88716.1"/>
    </source>
</evidence>
<organism evidence="1 2">
    <name type="scientific">Azospirillum thermophilum</name>
    <dbReference type="NCBI Taxonomy" id="2202148"/>
    <lineage>
        <taxon>Bacteria</taxon>
        <taxon>Pseudomonadati</taxon>
        <taxon>Pseudomonadota</taxon>
        <taxon>Alphaproteobacteria</taxon>
        <taxon>Rhodospirillales</taxon>
        <taxon>Azospirillaceae</taxon>
        <taxon>Azospirillum</taxon>
    </lineage>
</organism>
<evidence type="ECO:0000313" key="2">
    <source>
        <dbReference type="Proteomes" id="UP000245629"/>
    </source>
</evidence>
<protein>
    <submittedName>
        <fullName evidence="1">Uncharacterized protein</fullName>
    </submittedName>
</protein>
<geneLocation type="plasmid" evidence="1 2">
    <name>unnamed1</name>
</geneLocation>
<accession>A0A2S2CW70</accession>
<dbReference type="RefSeq" id="WP_109331301.1">
    <property type="nucleotide sequence ID" value="NZ_CP029356.1"/>
</dbReference>